<organism evidence="1 2">
    <name type="scientific">Klebsiella pneumoniae</name>
    <dbReference type="NCBI Taxonomy" id="573"/>
    <lineage>
        <taxon>Bacteria</taxon>
        <taxon>Pseudomonadati</taxon>
        <taxon>Pseudomonadota</taxon>
        <taxon>Gammaproteobacteria</taxon>
        <taxon>Enterobacterales</taxon>
        <taxon>Enterobacteriaceae</taxon>
        <taxon>Klebsiella/Raoultella group</taxon>
        <taxon>Klebsiella</taxon>
        <taxon>Klebsiella pneumoniae complex</taxon>
    </lineage>
</organism>
<dbReference type="AlphaFoldDB" id="A0A2X3DFL9"/>
<evidence type="ECO:0000313" key="1">
    <source>
        <dbReference type="EMBL" id="SQC23767.1"/>
    </source>
</evidence>
<accession>A0A2X3DFL9</accession>
<dbReference type="InterPro" id="IPR009912">
    <property type="entry name" value="DUF1451"/>
</dbReference>
<evidence type="ECO:0000313" key="2">
    <source>
        <dbReference type="Proteomes" id="UP000250675"/>
    </source>
</evidence>
<name>A0A2X3DFL9_KLEPN</name>
<dbReference type="Pfam" id="PF07295">
    <property type="entry name" value="DUF1451"/>
    <property type="match status" value="1"/>
</dbReference>
<dbReference type="EMBL" id="UASO01000004">
    <property type="protein sequence ID" value="SQC23767.1"/>
    <property type="molecule type" value="Genomic_DNA"/>
</dbReference>
<sequence length="182" mass="20812">MMNKVAQYYRELVSSLSERLRHGERDIDALVTQAREKIVRAGDLTQSEIESVIAAVKRDLEEFARSYEESHEDESDSVFMRVIKESLWQELADITDKTQLEWREVFQDLNHHGVYHSGEVVGLGNLVCEKCHYHLAVYHPGRAAALSKMWPRSVPASALRALSVRKTMREASRIVVCLISPC</sequence>
<protein>
    <submittedName>
        <fullName evidence="1">Protein of uncharacterized function (DUF1451)</fullName>
    </submittedName>
</protein>
<proteinExistence type="predicted"/>
<gene>
    <name evidence="1" type="ORF">NCTC9645_03756</name>
</gene>
<dbReference type="NCBIfam" id="NF008261">
    <property type="entry name" value="PRK11032.1"/>
    <property type="match status" value="1"/>
</dbReference>
<reference evidence="1 2" key="1">
    <citation type="submission" date="2018-06" db="EMBL/GenBank/DDBJ databases">
        <authorList>
            <consortium name="Pathogen Informatics"/>
            <person name="Doyle S."/>
        </authorList>
    </citation>
    <scope>NUCLEOTIDE SEQUENCE [LARGE SCALE GENOMIC DNA]</scope>
    <source>
        <strain evidence="1 2">NCTC9645</strain>
    </source>
</reference>
<dbReference type="Proteomes" id="UP000250675">
    <property type="component" value="Unassembled WGS sequence"/>
</dbReference>